<dbReference type="InterPro" id="IPR010021">
    <property type="entry name" value="PGPP1/Gep4"/>
</dbReference>
<evidence type="ECO:0000256" key="1">
    <source>
        <dbReference type="ARBA" id="ARBA00022723"/>
    </source>
</evidence>
<dbReference type="PANTHER" id="PTHR46470:SF2">
    <property type="entry name" value="GLYCERALDEHYDE 3-PHOSPHATE PHOSPHATASE"/>
    <property type="match status" value="1"/>
</dbReference>
<protein>
    <submittedName>
        <fullName evidence="4">HAD phosphatase, family IIIA</fullName>
    </submittedName>
</protein>
<dbReference type="Pfam" id="PF09419">
    <property type="entry name" value="PGP_phosphatase"/>
    <property type="match status" value="1"/>
</dbReference>
<reference evidence="4 5" key="1">
    <citation type="submission" date="2019-01" db="EMBL/GenBank/DDBJ databases">
        <authorList>
            <consortium name="Pathogen Informatics"/>
        </authorList>
    </citation>
    <scope>NUCLEOTIDE SEQUENCE [LARGE SCALE GENOMIC DNA]</scope>
    <source>
        <strain evidence="4 5">NCTC10138</strain>
    </source>
</reference>
<sequence>MKWHNKFIPSLYVKSIKEIDYNFLKEQGIKALFFDLDNTLIPYDIDVIPIDIKEFLEELNKDFKIVVVSNSRKKRVSTASAILTNIPYVKFSRKPLKFGFKKALKLSGVKRNEVAAIGDQMMTDIYGANRMKFKMAILVHPIKQKSDHFLTRFNRKMENKIIKKIKKNNIDKYNEVLKAYAESK</sequence>
<dbReference type="NCBIfam" id="TIGR01668">
    <property type="entry name" value="YqeG_hyp_ppase"/>
    <property type="match status" value="1"/>
</dbReference>
<dbReference type="InterPro" id="IPR051400">
    <property type="entry name" value="HAD-like_hydrolase"/>
</dbReference>
<dbReference type="RefSeq" id="WP_026390042.1">
    <property type="nucleotide sequence ID" value="NZ_LR215048.1"/>
</dbReference>
<dbReference type="GO" id="GO:0008962">
    <property type="term" value="F:phosphatidylglycerophosphatase activity"/>
    <property type="evidence" value="ECO:0007669"/>
    <property type="project" value="InterPro"/>
</dbReference>
<dbReference type="AlphaFoldDB" id="A0A449BDZ6"/>
<evidence type="ECO:0000256" key="2">
    <source>
        <dbReference type="ARBA" id="ARBA00022801"/>
    </source>
</evidence>
<dbReference type="EMBL" id="LR215048">
    <property type="protein sequence ID" value="VEU80669.1"/>
    <property type="molecule type" value="Genomic_DNA"/>
</dbReference>
<evidence type="ECO:0000313" key="4">
    <source>
        <dbReference type="EMBL" id="VEU80669.1"/>
    </source>
</evidence>
<dbReference type="InterPro" id="IPR023214">
    <property type="entry name" value="HAD_sf"/>
</dbReference>
<dbReference type="Gene3D" id="3.40.50.1000">
    <property type="entry name" value="HAD superfamily/HAD-like"/>
    <property type="match status" value="1"/>
</dbReference>
<name>A0A449BDZ6_HAPAX</name>
<dbReference type="SUPFAM" id="SSF56784">
    <property type="entry name" value="HAD-like"/>
    <property type="match status" value="1"/>
</dbReference>
<keyword evidence="1" id="KW-0479">Metal-binding</keyword>
<evidence type="ECO:0000313" key="5">
    <source>
        <dbReference type="Proteomes" id="UP000289841"/>
    </source>
</evidence>
<dbReference type="STRING" id="1278311.GCA_000428705_00343"/>
<dbReference type="Proteomes" id="UP000289841">
    <property type="component" value="Chromosome"/>
</dbReference>
<evidence type="ECO:0000256" key="3">
    <source>
        <dbReference type="ARBA" id="ARBA00022842"/>
    </source>
</evidence>
<dbReference type="InterPro" id="IPR027706">
    <property type="entry name" value="PGP_Pase"/>
</dbReference>
<dbReference type="PANTHER" id="PTHR46470">
    <property type="entry name" value="N-ACYLNEURAMINATE-9-PHOSPHATASE"/>
    <property type="match status" value="1"/>
</dbReference>
<keyword evidence="2" id="KW-0378">Hydrolase</keyword>
<organism evidence="4 5">
    <name type="scientific">Haploplasma axanthum</name>
    <name type="common">Acholeplasma axanthum</name>
    <dbReference type="NCBI Taxonomy" id="29552"/>
    <lineage>
        <taxon>Bacteria</taxon>
        <taxon>Bacillati</taxon>
        <taxon>Mycoplasmatota</taxon>
        <taxon>Mollicutes</taxon>
        <taxon>Acholeplasmatales</taxon>
        <taxon>Acholeplasmataceae</taxon>
        <taxon>Haploplasma</taxon>
    </lineage>
</organism>
<proteinExistence type="predicted"/>
<accession>A0A449BDZ6</accession>
<keyword evidence="3" id="KW-0460">Magnesium</keyword>
<dbReference type="InterPro" id="IPR036412">
    <property type="entry name" value="HAD-like_sf"/>
</dbReference>
<dbReference type="KEGG" id="aaxa:NCTC10138_01049"/>
<dbReference type="GO" id="GO:0046872">
    <property type="term" value="F:metal ion binding"/>
    <property type="evidence" value="ECO:0007669"/>
    <property type="project" value="UniProtKB-KW"/>
</dbReference>
<gene>
    <name evidence="4" type="ORF">NCTC10138_01049</name>
</gene>
<dbReference type="OrthoDB" id="9787572at2"/>
<keyword evidence="5" id="KW-1185">Reference proteome</keyword>